<evidence type="ECO:0000313" key="1">
    <source>
        <dbReference type="EMBL" id="JAH18691.1"/>
    </source>
</evidence>
<name>A0A0E9QP27_ANGAN</name>
<reference evidence="1" key="2">
    <citation type="journal article" date="2015" name="Fish Shellfish Immunol.">
        <title>Early steps in the European eel (Anguilla anguilla)-Vibrio vulnificus interaction in the gills: Role of the RtxA13 toxin.</title>
        <authorList>
            <person name="Callol A."/>
            <person name="Pajuelo D."/>
            <person name="Ebbesson L."/>
            <person name="Teles M."/>
            <person name="MacKenzie S."/>
            <person name="Amaro C."/>
        </authorList>
    </citation>
    <scope>NUCLEOTIDE SEQUENCE</scope>
</reference>
<protein>
    <submittedName>
        <fullName evidence="1">Uncharacterized protein</fullName>
    </submittedName>
</protein>
<proteinExistence type="predicted"/>
<reference evidence="1" key="1">
    <citation type="submission" date="2014-11" db="EMBL/GenBank/DDBJ databases">
        <authorList>
            <person name="Amaro Gonzalez C."/>
        </authorList>
    </citation>
    <scope>NUCLEOTIDE SEQUENCE</scope>
</reference>
<dbReference type="AlphaFoldDB" id="A0A0E9QP27"/>
<organism evidence="1">
    <name type="scientific">Anguilla anguilla</name>
    <name type="common">European freshwater eel</name>
    <name type="synonym">Muraena anguilla</name>
    <dbReference type="NCBI Taxonomy" id="7936"/>
    <lineage>
        <taxon>Eukaryota</taxon>
        <taxon>Metazoa</taxon>
        <taxon>Chordata</taxon>
        <taxon>Craniata</taxon>
        <taxon>Vertebrata</taxon>
        <taxon>Euteleostomi</taxon>
        <taxon>Actinopterygii</taxon>
        <taxon>Neopterygii</taxon>
        <taxon>Teleostei</taxon>
        <taxon>Anguilliformes</taxon>
        <taxon>Anguillidae</taxon>
        <taxon>Anguilla</taxon>
    </lineage>
</organism>
<sequence length="39" mass="4796">MVNKTRLKPSRPIRLDRTGRHHRHAWCNFITHSVSHRRH</sequence>
<accession>A0A0E9QP27</accession>
<dbReference type="EMBL" id="GBXM01089886">
    <property type="protein sequence ID" value="JAH18691.1"/>
    <property type="molecule type" value="Transcribed_RNA"/>
</dbReference>